<feature type="domain" description="Calcineurin-like phosphoesterase" evidence="9">
    <location>
        <begin position="33"/>
        <end position="246"/>
    </location>
</feature>
<dbReference type="InterPro" id="IPR006179">
    <property type="entry name" value="5_nucleotidase/apyrase"/>
</dbReference>
<dbReference type="GO" id="GO:0005886">
    <property type="term" value="C:plasma membrane"/>
    <property type="evidence" value="ECO:0007669"/>
    <property type="project" value="TreeGrafter"/>
</dbReference>
<keyword evidence="5 8" id="KW-0732">Signal</keyword>
<evidence type="ECO:0000256" key="8">
    <source>
        <dbReference type="SAM" id="SignalP"/>
    </source>
</evidence>
<sequence>MMRMSLAKIAFLSFVGLLQNGSIKAEGENLELTVLHVNDIHVRFEEINTYGGVCKKNDDCYGGIARLQYKVNEIKNAENNVIFLNGGDFYQGNIWYSHFKWRAVAYFGNLLNFTAMALGNHEFDDRVSGLVPFLDNTTFPCIVTNIDVSQEKQLIGKIPKSVVIQVANKKIGIIGYVTKDTDSISRPGKLIKFIDEVEAIDKEAKKLKSEGIDILIALGHSGYQEDKRIAEFVSDIDLVVGGHSHSFLYTTMNGVSEYYILY</sequence>
<dbReference type="OrthoDB" id="7722975at2759"/>
<dbReference type="InterPro" id="IPR006146">
    <property type="entry name" value="5'-Nucleotdase_CS"/>
</dbReference>
<reference evidence="10" key="1">
    <citation type="submission" date="2014-05" db="EMBL/GenBank/DDBJ databases">
        <authorList>
            <person name="Chronopoulou M."/>
        </authorList>
    </citation>
    <scope>NUCLEOTIDE SEQUENCE</scope>
    <source>
        <tissue evidence="10">Whole organism</tissue>
    </source>
</reference>
<keyword evidence="6" id="KW-0547">Nucleotide-binding</keyword>
<protein>
    <recommendedName>
        <fullName evidence="3">5'-nucleotidase</fullName>
        <ecNumber evidence="3">3.1.3.5</ecNumber>
    </recommendedName>
</protein>
<evidence type="ECO:0000313" key="10">
    <source>
        <dbReference type="EMBL" id="CDW35901.1"/>
    </source>
</evidence>
<dbReference type="GO" id="GO:0008253">
    <property type="term" value="F:5'-nucleotidase activity"/>
    <property type="evidence" value="ECO:0007669"/>
    <property type="project" value="UniProtKB-EC"/>
</dbReference>
<dbReference type="InterPro" id="IPR029052">
    <property type="entry name" value="Metallo-depent_PP-like"/>
</dbReference>
<evidence type="ECO:0000256" key="7">
    <source>
        <dbReference type="ARBA" id="ARBA00022801"/>
    </source>
</evidence>
<comment type="similarity">
    <text evidence="2">Belongs to the 5'-nucleotidase family.</text>
</comment>
<evidence type="ECO:0000259" key="9">
    <source>
        <dbReference type="Pfam" id="PF00149"/>
    </source>
</evidence>
<name>A0A0K2UE10_LEPSM</name>
<dbReference type="AlphaFoldDB" id="A0A0K2UE10"/>
<dbReference type="PRINTS" id="PR01607">
    <property type="entry name" value="APYRASEFAMLY"/>
</dbReference>
<dbReference type="InterPro" id="IPR004843">
    <property type="entry name" value="Calcineurin-like_PHP"/>
</dbReference>
<evidence type="ECO:0000256" key="2">
    <source>
        <dbReference type="ARBA" id="ARBA00006654"/>
    </source>
</evidence>
<keyword evidence="4" id="KW-0479">Metal-binding</keyword>
<dbReference type="PANTHER" id="PTHR11575:SF24">
    <property type="entry name" value="5'-NUCLEOTIDASE"/>
    <property type="match status" value="1"/>
</dbReference>
<dbReference type="Gene3D" id="3.60.21.10">
    <property type="match status" value="1"/>
</dbReference>
<dbReference type="Pfam" id="PF00149">
    <property type="entry name" value="Metallophos"/>
    <property type="match status" value="1"/>
</dbReference>
<organism evidence="10">
    <name type="scientific">Lepeophtheirus salmonis</name>
    <name type="common">Salmon louse</name>
    <name type="synonym">Caligus salmonis</name>
    <dbReference type="NCBI Taxonomy" id="72036"/>
    <lineage>
        <taxon>Eukaryota</taxon>
        <taxon>Metazoa</taxon>
        <taxon>Ecdysozoa</taxon>
        <taxon>Arthropoda</taxon>
        <taxon>Crustacea</taxon>
        <taxon>Multicrustacea</taxon>
        <taxon>Hexanauplia</taxon>
        <taxon>Copepoda</taxon>
        <taxon>Siphonostomatoida</taxon>
        <taxon>Caligidae</taxon>
        <taxon>Lepeophtheirus</taxon>
    </lineage>
</organism>
<evidence type="ECO:0000256" key="4">
    <source>
        <dbReference type="ARBA" id="ARBA00022723"/>
    </source>
</evidence>
<dbReference type="EC" id="3.1.3.5" evidence="3"/>
<evidence type="ECO:0000256" key="6">
    <source>
        <dbReference type="ARBA" id="ARBA00022741"/>
    </source>
</evidence>
<dbReference type="PROSITE" id="PS00786">
    <property type="entry name" value="5_NUCLEOTIDASE_2"/>
    <property type="match status" value="1"/>
</dbReference>
<keyword evidence="7" id="KW-0378">Hydrolase</keyword>
<dbReference type="EMBL" id="HACA01018540">
    <property type="protein sequence ID" value="CDW35901.1"/>
    <property type="molecule type" value="Transcribed_RNA"/>
</dbReference>
<dbReference type="GO" id="GO:0000166">
    <property type="term" value="F:nucleotide binding"/>
    <property type="evidence" value="ECO:0007669"/>
    <property type="project" value="UniProtKB-KW"/>
</dbReference>
<comment type="catalytic activity">
    <reaction evidence="1">
        <text>a ribonucleoside 5'-phosphate + H2O = a ribonucleoside + phosphate</text>
        <dbReference type="Rhea" id="RHEA:12484"/>
        <dbReference type="ChEBI" id="CHEBI:15377"/>
        <dbReference type="ChEBI" id="CHEBI:18254"/>
        <dbReference type="ChEBI" id="CHEBI:43474"/>
        <dbReference type="ChEBI" id="CHEBI:58043"/>
        <dbReference type="EC" id="3.1.3.5"/>
    </reaction>
</comment>
<feature type="chain" id="PRO_5005488665" description="5'-nucleotidase" evidence="8">
    <location>
        <begin position="26"/>
        <end position="262"/>
    </location>
</feature>
<dbReference type="FunFam" id="3.60.21.10:FF:000020">
    <property type="entry name" value="NT5E isoform 4"/>
    <property type="match status" value="1"/>
</dbReference>
<dbReference type="CDD" id="cd07409">
    <property type="entry name" value="MPP_CD73_N"/>
    <property type="match status" value="1"/>
</dbReference>
<dbReference type="GO" id="GO:0006196">
    <property type="term" value="P:AMP catabolic process"/>
    <property type="evidence" value="ECO:0007669"/>
    <property type="project" value="TreeGrafter"/>
</dbReference>
<evidence type="ECO:0000256" key="5">
    <source>
        <dbReference type="ARBA" id="ARBA00022729"/>
    </source>
</evidence>
<dbReference type="GO" id="GO:0046872">
    <property type="term" value="F:metal ion binding"/>
    <property type="evidence" value="ECO:0007669"/>
    <property type="project" value="UniProtKB-KW"/>
</dbReference>
<dbReference type="PANTHER" id="PTHR11575">
    <property type="entry name" value="5'-NUCLEOTIDASE-RELATED"/>
    <property type="match status" value="1"/>
</dbReference>
<accession>A0A0K2UE10</accession>
<dbReference type="SUPFAM" id="SSF56300">
    <property type="entry name" value="Metallo-dependent phosphatases"/>
    <property type="match status" value="1"/>
</dbReference>
<evidence type="ECO:0000256" key="3">
    <source>
        <dbReference type="ARBA" id="ARBA00012643"/>
    </source>
</evidence>
<feature type="signal peptide" evidence="8">
    <location>
        <begin position="1"/>
        <end position="25"/>
    </location>
</feature>
<evidence type="ECO:0000256" key="1">
    <source>
        <dbReference type="ARBA" id="ARBA00000815"/>
    </source>
</evidence>
<proteinExistence type="inferred from homology"/>